<evidence type="ECO:0000313" key="2">
    <source>
        <dbReference type="Proteomes" id="UP000054845"/>
    </source>
</evidence>
<name>A0A0N7LB54_9BASI</name>
<accession>A0A0N7LB54</accession>
<dbReference type="AlphaFoldDB" id="A0A0N7LB54"/>
<reference evidence="1 2" key="1">
    <citation type="submission" date="2014-09" db="EMBL/GenBank/DDBJ databases">
        <authorList>
            <person name="Magalhaes I.L.F."/>
            <person name="Oliveira U."/>
            <person name="Santos F.R."/>
            <person name="Vidigal T.H.D.A."/>
            <person name="Brescovit A.D."/>
            <person name="Santos A.J."/>
        </authorList>
    </citation>
    <scope>NUCLEOTIDE SEQUENCE [LARGE SCALE GENOMIC DNA]</scope>
</reference>
<proteinExistence type="predicted"/>
<dbReference type="EMBL" id="CCYA01000270">
    <property type="protein sequence ID" value="CEH18434.1"/>
    <property type="molecule type" value="Genomic_DNA"/>
</dbReference>
<dbReference type="Proteomes" id="UP000054845">
    <property type="component" value="Unassembled WGS sequence"/>
</dbReference>
<protein>
    <submittedName>
        <fullName evidence="1">Uncharacterized protein</fullName>
    </submittedName>
</protein>
<evidence type="ECO:0000313" key="1">
    <source>
        <dbReference type="EMBL" id="CEH18434.1"/>
    </source>
</evidence>
<sequence length="59" mass="6676">MQSLRGSQVNALPALESWSECGCYGRIHIWPDVMRQQRASGKLVRSVLGFRFRLALVIS</sequence>
<organism evidence="1 2">
    <name type="scientific">Ceraceosorus bombacis</name>
    <dbReference type="NCBI Taxonomy" id="401625"/>
    <lineage>
        <taxon>Eukaryota</taxon>
        <taxon>Fungi</taxon>
        <taxon>Dikarya</taxon>
        <taxon>Basidiomycota</taxon>
        <taxon>Ustilaginomycotina</taxon>
        <taxon>Exobasidiomycetes</taxon>
        <taxon>Ceraceosorales</taxon>
        <taxon>Ceraceosoraceae</taxon>
        <taxon>Ceraceosorus</taxon>
    </lineage>
</organism>
<keyword evidence="2" id="KW-1185">Reference proteome</keyword>